<dbReference type="Proteomes" id="UP000179627">
    <property type="component" value="Unassembled WGS sequence"/>
</dbReference>
<organism evidence="1 2">
    <name type="scientific">Parafrankia colletiae</name>
    <dbReference type="NCBI Taxonomy" id="573497"/>
    <lineage>
        <taxon>Bacteria</taxon>
        <taxon>Bacillati</taxon>
        <taxon>Actinomycetota</taxon>
        <taxon>Actinomycetes</taxon>
        <taxon>Frankiales</taxon>
        <taxon>Frankiaceae</taxon>
        <taxon>Parafrankia</taxon>
    </lineage>
</organism>
<dbReference type="AlphaFoldDB" id="A0A1S1QW10"/>
<accession>A0A1S1QW10</accession>
<keyword evidence="2" id="KW-1185">Reference proteome</keyword>
<gene>
    <name evidence="1" type="ORF">CC117_16770</name>
</gene>
<comment type="caution">
    <text evidence="1">The sequence shown here is derived from an EMBL/GenBank/DDBJ whole genome shotgun (WGS) entry which is preliminary data.</text>
</comment>
<reference evidence="2" key="1">
    <citation type="submission" date="2016-07" db="EMBL/GenBank/DDBJ databases">
        <title>Sequence Frankia sp. strain CcI1.17.</title>
        <authorList>
            <person name="Ghodhbane-Gtari F."/>
            <person name="Swanson E."/>
            <person name="Gueddou A."/>
            <person name="Morris K."/>
            <person name="Hezbri K."/>
            <person name="Ktari A."/>
            <person name="Nouioui I."/>
            <person name="Abebe-Akele F."/>
            <person name="Simpson S."/>
            <person name="Thomas K."/>
            <person name="Gtari M."/>
            <person name="Tisa L.S."/>
            <person name="Hurst S."/>
        </authorList>
    </citation>
    <scope>NUCLEOTIDE SEQUENCE [LARGE SCALE GENOMIC DNA]</scope>
    <source>
        <strain evidence="2">Cc1.17</strain>
    </source>
</reference>
<dbReference type="RefSeq" id="WP_071084485.1">
    <property type="nucleotide sequence ID" value="NZ_MBLM01000112.1"/>
</dbReference>
<proteinExistence type="predicted"/>
<dbReference type="EMBL" id="MBLM01000112">
    <property type="protein sequence ID" value="OHV37631.1"/>
    <property type="molecule type" value="Genomic_DNA"/>
</dbReference>
<evidence type="ECO:0000313" key="1">
    <source>
        <dbReference type="EMBL" id="OHV37631.1"/>
    </source>
</evidence>
<evidence type="ECO:0000313" key="2">
    <source>
        <dbReference type="Proteomes" id="UP000179627"/>
    </source>
</evidence>
<sequence length="209" mass="22624">MGFWGTYVVGRAGRPLTELPALRPSAAKASWHWHGTGGWQVVQIEHGPDGWNSPDLPRAWDGLLQGLTKQSGHPVLVAVIKHSEGAQLLGHSPRTGRWGGWIMADNITWRLLPEDGPRQHWDENGIRHTESTADYRRRERLALDHLYATAGPPGARSAPSAVAWAIEAGLIPDPAAVAAALDTASDFAEEALFTFLAALGLPDAPDVQF</sequence>
<protein>
    <submittedName>
        <fullName evidence="1">Uncharacterized protein</fullName>
    </submittedName>
</protein>
<dbReference type="OrthoDB" id="4290050at2"/>
<name>A0A1S1QW10_9ACTN</name>